<dbReference type="PANTHER" id="PTHR30461">
    <property type="entry name" value="DNA-INVERTASE FROM LAMBDOID PROPHAGE"/>
    <property type="match status" value="1"/>
</dbReference>
<keyword evidence="2" id="KW-0230">DNA invertase</keyword>
<dbReference type="PANTHER" id="PTHR30461:SF23">
    <property type="entry name" value="DNA RECOMBINASE-RELATED"/>
    <property type="match status" value="1"/>
</dbReference>
<dbReference type="InterPro" id="IPR006119">
    <property type="entry name" value="Resolv_N"/>
</dbReference>
<evidence type="ECO:0000256" key="1">
    <source>
        <dbReference type="ARBA" id="ARBA00022908"/>
    </source>
</evidence>
<dbReference type="InterPro" id="IPR025827">
    <property type="entry name" value="Zn_ribbon_recom_dom"/>
</dbReference>
<evidence type="ECO:0000256" key="5">
    <source>
        <dbReference type="PIRSR" id="PIRSR606118-50"/>
    </source>
</evidence>
<name>A0A8S5QIA3_9CAUD</name>
<keyword evidence="1" id="KW-0229">DNA integration</keyword>
<reference evidence="9" key="1">
    <citation type="journal article" date="2021" name="Proc. Natl. Acad. Sci. U.S.A.">
        <title>A Catalog of Tens of Thousands of Viruses from Human Metagenomes Reveals Hidden Associations with Chronic Diseases.</title>
        <authorList>
            <person name="Tisza M.J."/>
            <person name="Buck C.B."/>
        </authorList>
    </citation>
    <scope>NUCLEOTIDE SEQUENCE</scope>
    <source>
        <strain evidence="9">CtXmm2</strain>
    </source>
</reference>
<dbReference type="InterPro" id="IPR011109">
    <property type="entry name" value="DNA_bind_recombinase_dom"/>
</dbReference>
<dbReference type="SUPFAM" id="SSF53041">
    <property type="entry name" value="Resolvase-like"/>
    <property type="match status" value="1"/>
</dbReference>
<sequence>MRIAAGYIRVSTHMQEELSPDAQKRLLIEYAKKNDMILSNEFIFMDKGISGKKAEKRPDFMKMISMAKQKPAPFDVILVWKFSRFARNQEESIVYKNLLRNKCKVDVVSITEQTGDDMFGKLIERIIEWMDEFYSIRLGEDVTRGMVENAMRGNFQSSPALGYRVVRKGELPQKDPEESKPVEIAFKKYVYGNMGFIEIARYLNSLGYRTKKGKLFEARGIKYILTNPIYKGWLRWNYRNPDGSKKAKDDWIIVKVPGLEPTVLEELWDSANEKIELADKIVVKKSKPSSVKRHWLSGLIKCSACGRSLSTSIHTEKRYGRTYTNFQCYGYLKGKCSVSHQVSEKKIVPIVLSMLKEDSLKKEVPFEVLTDHKNTDEISIIKTQLEKIDMKELRIKEAYRNGIDTLEEYRENKDIIVRERLALQDKLECLSVPADEIKADMPNRIKSVYDIVSNESATKDEKYAAINSIVKKIIYRKSDGEIDIYYYYS</sequence>
<dbReference type="GO" id="GO:0015074">
    <property type="term" value="P:DNA integration"/>
    <property type="evidence" value="ECO:0007669"/>
    <property type="project" value="UniProtKB-KW"/>
</dbReference>
<evidence type="ECO:0000259" key="7">
    <source>
        <dbReference type="PROSITE" id="PS51736"/>
    </source>
</evidence>
<evidence type="ECO:0000313" key="9">
    <source>
        <dbReference type="EMBL" id="DAE18722.1"/>
    </source>
</evidence>
<accession>A0A8S5QIA3</accession>
<dbReference type="SMART" id="SM00857">
    <property type="entry name" value="Resolvase"/>
    <property type="match status" value="1"/>
</dbReference>
<evidence type="ECO:0000256" key="2">
    <source>
        <dbReference type="ARBA" id="ARBA00023100"/>
    </source>
</evidence>
<dbReference type="EMBL" id="BK015661">
    <property type="protein sequence ID" value="DAE18722.1"/>
    <property type="molecule type" value="Genomic_DNA"/>
</dbReference>
<dbReference type="GO" id="GO:0000150">
    <property type="term" value="F:DNA strand exchange activity"/>
    <property type="evidence" value="ECO:0007669"/>
    <property type="project" value="UniProtKB-KW"/>
</dbReference>
<evidence type="ECO:0000256" key="4">
    <source>
        <dbReference type="ARBA" id="ARBA00023172"/>
    </source>
</evidence>
<feature type="domain" description="Resolvase/invertase-type recombinase catalytic" evidence="7">
    <location>
        <begin position="3"/>
        <end position="153"/>
    </location>
</feature>
<dbReference type="InterPro" id="IPR036162">
    <property type="entry name" value="Resolvase-like_N_sf"/>
</dbReference>
<dbReference type="PROSITE" id="PS00397">
    <property type="entry name" value="RECOMBINASES_1"/>
    <property type="match status" value="1"/>
</dbReference>
<dbReference type="Pfam" id="PF07508">
    <property type="entry name" value="Recombinase"/>
    <property type="match status" value="1"/>
</dbReference>
<dbReference type="Pfam" id="PF13408">
    <property type="entry name" value="Zn_ribbon_recom"/>
    <property type="match status" value="1"/>
</dbReference>
<dbReference type="InterPro" id="IPR038109">
    <property type="entry name" value="DNA_bind_recomb_sf"/>
</dbReference>
<dbReference type="CDD" id="cd00338">
    <property type="entry name" value="Ser_Recombinase"/>
    <property type="match status" value="1"/>
</dbReference>
<dbReference type="PROSITE" id="PS51737">
    <property type="entry name" value="RECOMBINASE_DNA_BIND"/>
    <property type="match status" value="1"/>
</dbReference>
<organism evidence="9">
    <name type="scientific">Siphoviridae sp. ctXmm2</name>
    <dbReference type="NCBI Taxonomy" id="2825546"/>
    <lineage>
        <taxon>Viruses</taxon>
        <taxon>Duplodnaviria</taxon>
        <taxon>Heunggongvirae</taxon>
        <taxon>Uroviricota</taxon>
        <taxon>Caudoviricetes</taxon>
    </lineage>
</organism>
<evidence type="ECO:0000259" key="8">
    <source>
        <dbReference type="PROSITE" id="PS51737"/>
    </source>
</evidence>
<evidence type="ECO:0000256" key="6">
    <source>
        <dbReference type="PROSITE-ProRule" id="PRU10137"/>
    </source>
</evidence>
<keyword evidence="4" id="KW-0233">DNA recombination</keyword>
<dbReference type="Gene3D" id="3.40.50.1390">
    <property type="entry name" value="Resolvase, N-terminal catalytic domain"/>
    <property type="match status" value="1"/>
</dbReference>
<feature type="domain" description="Recombinase" evidence="8">
    <location>
        <begin position="160"/>
        <end position="281"/>
    </location>
</feature>
<feature type="active site" description="O-(5'-phospho-DNA)-serine intermediate" evidence="5 6">
    <location>
        <position position="11"/>
    </location>
</feature>
<proteinExistence type="predicted"/>
<dbReference type="InterPro" id="IPR050639">
    <property type="entry name" value="SSR_resolvase"/>
</dbReference>
<dbReference type="PROSITE" id="PS51736">
    <property type="entry name" value="RECOMBINASES_3"/>
    <property type="match status" value="1"/>
</dbReference>
<protein>
    <submittedName>
        <fullName evidence="9">Integrase</fullName>
    </submittedName>
</protein>
<dbReference type="GO" id="GO:0003677">
    <property type="term" value="F:DNA binding"/>
    <property type="evidence" value="ECO:0007669"/>
    <property type="project" value="UniProtKB-KW"/>
</dbReference>
<dbReference type="Pfam" id="PF00239">
    <property type="entry name" value="Resolvase"/>
    <property type="match status" value="1"/>
</dbReference>
<dbReference type="Gene3D" id="3.90.1750.20">
    <property type="entry name" value="Putative Large Serine Recombinase, Chain B, Domain 2"/>
    <property type="match status" value="1"/>
</dbReference>
<evidence type="ECO:0000256" key="3">
    <source>
        <dbReference type="ARBA" id="ARBA00023125"/>
    </source>
</evidence>
<keyword evidence="3" id="KW-0238">DNA-binding</keyword>
<dbReference type="InterPro" id="IPR006118">
    <property type="entry name" value="Recombinase_CS"/>
</dbReference>